<dbReference type="PANTHER" id="PTHR11014">
    <property type="entry name" value="PEPTIDASE M20 FAMILY MEMBER"/>
    <property type="match status" value="1"/>
</dbReference>
<dbReference type="Proteomes" id="UP000183812">
    <property type="component" value="Unassembled WGS sequence"/>
</dbReference>
<evidence type="ECO:0000256" key="2">
    <source>
        <dbReference type="PIRSR" id="PIRSR005962-1"/>
    </source>
</evidence>
<feature type="binding site" evidence="2">
    <location>
        <position position="101"/>
    </location>
    <ligand>
        <name>Mn(2+)</name>
        <dbReference type="ChEBI" id="CHEBI:29035"/>
        <label>2</label>
    </ligand>
</feature>
<keyword evidence="2" id="KW-0464">Manganese</keyword>
<feature type="binding site" evidence="2">
    <location>
        <position position="136"/>
    </location>
    <ligand>
        <name>Mn(2+)</name>
        <dbReference type="ChEBI" id="CHEBI:29035"/>
        <label>2</label>
    </ligand>
</feature>
<dbReference type="AlphaFoldDB" id="A0A1G7G8H3"/>
<dbReference type="Gene3D" id="3.30.70.360">
    <property type="match status" value="1"/>
</dbReference>
<protein>
    <submittedName>
        <fullName evidence="4">Amidohydrolase</fullName>
    </submittedName>
</protein>
<dbReference type="RefSeq" id="WP_074553152.1">
    <property type="nucleotide sequence ID" value="NZ_CP119563.1"/>
</dbReference>
<feature type="binding site" evidence="2">
    <location>
        <position position="162"/>
    </location>
    <ligand>
        <name>Mn(2+)</name>
        <dbReference type="ChEBI" id="CHEBI:29035"/>
        <label>2</label>
    </ligand>
</feature>
<comment type="cofactor">
    <cofactor evidence="2">
        <name>Mn(2+)</name>
        <dbReference type="ChEBI" id="CHEBI:29035"/>
    </cofactor>
    <text evidence="2">The Mn(2+) ion enhances activity.</text>
</comment>
<evidence type="ECO:0000313" key="5">
    <source>
        <dbReference type="Proteomes" id="UP000183812"/>
    </source>
</evidence>
<dbReference type="InterPro" id="IPR002933">
    <property type="entry name" value="Peptidase_M20"/>
</dbReference>
<dbReference type="InterPro" id="IPR036264">
    <property type="entry name" value="Bact_exopeptidase_dim_dom"/>
</dbReference>
<dbReference type="InterPro" id="IPR017439">
    <property type="entry name" value="Amidohydrolase"/>
</dbReference>
<dbReference type="InterPro" id="IPR011650">
    <property type="entry name" value="Peptidase_M20_dimer"/>
</dbReference>
<dbReference type="PANTHER" id="PTHR11014:SF169">
    <property type="entry name" value="CLAN MH, FAMILY M20, PEPTIDASE T-LIKE METALLOPEPTIDASE"/>
    <property type="match status" value="1"/>
</dbReference>
<evidence type="ECO:0000313" key="4">
    <source>
        <dbReference type="EMBL" id="SDE84403.1"/>
    </source>
</evidence>
<dbReference type="SUPFAM" id="SSF55031">
    <property type="entry name" value="Bacterial exopeptidase dimerisation domain"/>
    <property type="match status" value="1"/>
</dbReference>
<organism evidence="4 5">
    <name type="scientific">Rhodobacter capsulatus</name>
    <name type="common">Rhodopseudomonas capsulata</name>
    <dbReference type="NCBI Taxonomy" id="1061"/>
    <lineage>
        <taxon>Bacteria</taxon>
        <taxon>Pseudomonadati</taxon>
        <taxon>Pseudomonadota</taxon>
        <taxon>Alphaproteobacteria</taxon>
        <taxon>Rhodobacterales</taxon>
        <taxon>Rhodobacter group</taxon>
        <taxon>Rhodobacter</taxon>
    </lineage>
</organism>
<dbReference type="Pfam" id="PF07687">
    <property type="entry name" value="M20_dimer"/>
    <property type="match status" value="1"/>
</dbReference>
<feature type="binding site" evidence="2">
    <location>
        <position position="103"/>
    </location>
    <ligand>
        <name>Mn(2+)</name>
        <dbReference type="ChEBI" id="CHEBI:29035"/>
        <label>2</label>
    </ligand>
</feature>
<sequence>MQTRLSNSDVIELTAWRHALHRAPEVSGEEAGTARAVVAELTRSRPDRLLTGLGGHGVAAVWEGSAPGPTVLIRCELDALPILETGTVAHRSQVPGKAHLCGHDGHMAIVAGVARGLARQKPRRGRAVLLFQPAEEDGSGAAAVISDPRFAEIRPDLALSLHNYPGLALGQGVVRPGPANCASRGVRIRLLGRTAHAAQPETGLSPGPALARLIDRLPALGRGGPVTDPAFSLVTVTHARLGAPAFGIAPAEAELWATLRSQTDAGMAALIDATEAAVAQAAEGLGISLSYHDIFTACTNAPEAVAVLRAALAAEAIPEGETEVPMRASEDFGRFGALAPAAMLLLGAGEDSPSLHNSDYDFPDSLIPVGASLFLRCLADQLG</sequence>
<accession>A0A1G7G8H3</accession>
<feature type="binding site" evidence="2">
    <location>
        <position position="356"/>
    </location>
    <ligand>
        <name>Mn(2+)</name>
        <dbReference type="ChEBI" id="CHEBI:29035"/>
        <label>2</label>
    </ligand>
</feature>
<dbReference type="NCBIfam" id="TIGR01891">
    <property type="entry name" value="amidohydrolases"/>
    <property type="match status" value="1"/>
</dbReference>
<gene>
    <name evidence="4" type="ORF">SAMN04244550_01168</name>
</gene>
<evidence type="ECO:0000259" key="3">
    <source>
        <dbReference type="Pfam" id="PF07687"/>
    </source>
</evidence>
<feature type="domain" description="Peptidase M20 dimerisation" evidence="3">
    <location>
        <begin position="183"/>
        <end position="282"/>
    </location>
</feature>
<proteinExistence type="predicted"/>
<keyword evidence="1 4" id="KW-0378">Hydrolase</keyword>
<dbReference type="Gene3D" id="3.40.630.10">
    <property type="entry name" value="Zn peptidases"/>
    <property type="match status" value="1"/>
</dbReference>
<dbReference type="OrthoDB" id="9777385at2"/>
<dbReference type="SUPFAM" id="SSF53187">
    <property type="entry name" value="Zn-dependent exopeptidases"/>
    <property type="match status" value="1"/>
</dbReference>
<dbReference type="GO" id="GO:0016787">
    <property type="term" value="F:hydrolase activity"/>
    <property type="evidence" value="ECO:0007669"/>
    <property type="project" value="UniProtKB-KW"/>
</dbReference>
<name>A0A1G7G8H3_RHOCA</name>
<dbReference type="EMBL" id="FNAY01000004">
    <property type="protein sequence ID" value="SDE84403.1"/>
    <property type="molecule type" value="Genomic_DNA"/>
</dbReference>
<dbReference type="Pfam" id="PF01546">
    <property type="entry name" value="Peptidase_M20"/>
    <property type="match status" value="1"/>
</dbReference>
<dbReference type="GO" id="GO:0046872">
    <property type="term" value="F:metal ion binding"/>
    <property type="evidence" value="ECO:0007669"/>
    <property type="project" value="UniProtKB-KW"/>
</dbReference>
<keyword evidence="2" id="KW-0479">Metal-binding</keyword>
<dbReference type="PIRSF" id="PIRSF005962">
    <property type="entry name" value="Pept_M20D_amidohydro"/>
    <property type="match status" value="1"/>
</dbReference>
<evidence type="ECO:0000256" key="1">
    <source>
        <dbReference type="ARBA" id="ARBA00022801"/>
    </source>
</evidence>
<reference evidence="4 5" key="1">
    <citation type="submission" date="2016-10" db="EMBL/GenBank/DDBJ databases">
        <authorList>
            <person name="de Groot N.N."/>
        </authorList>
    </citation>
    <scope>NUCLEOTIDE SEQUENCE [LARGE SCALE GENOMIC DNA]</scope>
    <source>
        <strain evidence="5">DSM 938 / 37b4</strain>
    </source>
</reference>